<accession>A0A158FZ13</accession>
<gene>
    <name evidence="1" type="ORF">AWB66_01360</name>
</gene>
<dbReference type="Proteomes" id="UP000054717">
    <property type="component" value="Unassembled WGS sequence"/>
</dbReference>
<dbReference type="STRING" id="326475.AWB66_01360"/>
<evidence type="ECO:0000313" key="2">
    <source>
        <dbReference type="Proteomes" id="UP000054717"/>
    </source>
</evidence>
<name>A0A158FZ13_9BURK</name>
<sequence>MNALPSDEGPVVIVYSEGRKAARGQHEIETQLELARQIAALMGASFAGVFDPARQYPANRYMIPDDTLDSRDARRLNLASERDLYGGVVPFPFVATKVVVHGLPPGAREAPAGWVPAFGERVSAIVLPGFAAFTRDDAHAAASRLWRDGAVRLKRPSGIGGAGQAVVADRAALDAQLDDIGDAVLRAEGVVLERDLPDIETLSVGRLRLGDLEASYYGVQRPTTNNHGHQVYGGSGLVVVRGDFDALTRIDMPAEARKAIEQSRAFDEAVSETFDGFFASRRNYDVGHGTDAHGQAYCGVLEQSWRIGGASGAEIGALRAFRDDPAVRIVRASTTEVYGANAAVPADACVYYHGIDPQAGEITKYCTVDGERAR</sequence>
<dbReference type="EMBL" id="FCNZ02000004">
    <property type="protein sequence ID" value="SAL24400.1"/>
    <property type="molecule type" value="Genomic_DNA"/>
</dbReference>
<keyword evidence="2" id="KW-1185">Reference proteome</keyword>
<dbReference type="InterPro" id="IPR021519">
    <property type="entry name" value="DUF3182"/>
</dbReference>
<evidence type="ECO:0008006" key="3">
    <source>
        <dbReference type="Google" id="ProtNLM"/>
    </source>
</evidence>
<dbReference type="Pfam" id="PF11379">
    <property type="entry name" value="DUF3182"/>
    <property type="match status" value="1"/>
</dbReference>
<protein>
    <recommendedName>
        <fullName evidence="3">Biotin carboxylase</fullName>
    </recommendedName>
</protein>
<comment type="caution">
    <text evidence="1">The sequence shown here is derived from an EMBL/GenBank/DDBJ whole genome shotgun (WGS) entry which is preliminary data.</text>
</comment>
<proteinExistence type="predicted"/>
<dbReference type="AlphaFoldDB" id="A0A158FZ13"/>
<evidence type="ECO:0000313" key="1">
    <source>
        <dbReference type="EMBL" id="SAL24400.1"/>
    </source>
</evidence>
<organism evidence="1 2">
    <name type="scientific">Caballeronia telluris</name>
    <dbReference type="NCBI Taxonomy" id="326475"/>
    <lineage>
        <taxon>Bacteria</taxon>
        <taxon>Pseudomonadati</taxon>
        <taxon>Pseudomonadota</taxon>
        <taxon>Betaproteobacteria</taxon>
        <taxon>Burkholderiales</taxon>
        <taxon>Burkholderiaceae</taxon>
        <taxon>Caballeronia</taxon>
    </lineage>
</organism>
<dbReference type="RefSeq" id="WP_087629519.1">
    <property type="nucleotide sequence ID" value="NZ_FCNZ02000004.1"/>
</dbReference>
<reference evidence="1" key="1">
    <citation type="submission" date="2016-01" db="EMBL/GenBank/DDBJ databases">
        <authorList>
            <person name="Peeters Charlotte."/>
        </authorList>
    </citation>
    <scope>NUCLEOTIDE SEQUENCE</scope>
    <source>
        <strain evidence="1">LMG 22936</strain>
    </source>
</reference>